<proteinExistence type="predicted"/>
<evidence type="ECO:0000313" key="1">
    <source>
        <dbReference type="EMBL" id="KAK9049827.1"/>
    </source>
</evidence>
<dbReference type="Proteomes" id="UP001408789">
    <property type="component" value="Unassembled WGS sequence"/>
</dbReference>
<evidence type="ECO:0000313" key="2">
    <source>
        <dbReference type="Proteomes" id="UP001408789"/>
    </source>
</evidence>
<protein>
    <submittedName>
        <fullName evidence="1">Uncharacterized protein</fullName>
    </submittedName>
</protein>
<sequence>MVISNHSSNIIQVQSDGSNQLLHKKISLLSSSHHVVSSRFDCLINSYGRGTESTFDMPIPLVADSRFELFFIFLKDHQLIYMQFIFCNKHNGNFVTHDGR</sequence>
<organism evidence="1 2">
    <name type="scientific">Deinandra increscens subsp. villosa</name>
    <dbReference type="NCBI Taxonomy" id="3103831"/>
    <lineage>
        <taxon>Eukaryota</taxon>
        <taxon>Viridiplantae</taxon>
        <taxon>Streptophyta</taxon>
        <taxon>Embryophyta</taxon>
        <taxon>Tracheophyta</taxon>
        <taxon>Spermatophyta</taxon>
        <taxon>Magnoliopsida</taxon>
        <taxon>eudicotyledons</taxon>
        <taxon>Gunneridae</taxon>
        <taxon>Pentapetalae</taxon>
        <taxon>asterids</taxon>
        <taxon>campanulids</taxon>
        <taxon>Asterales</taxon>
        <taxon>Asteraceae</taxon>
        <taxon>Asteroideae</taxon>
        <taxon>Heliantheae alliance</taxon>
        <taxon>Madieae</taxon>
        <taxon>Madiinae</taxon>
        <taxon>Deinandra</taxon>
    </lineage>
</organism>
<name>A0AAP0GIH1_9ASTR</name>
<dbReference type="EMBL" id="JBCNJP010004668">
    <property type="protein sequence ID" value="KAK9049827.1"/>
    <property type="molecule type" value="Genomic_DNA"/>
</dbReference>
<accession>A0AAP0GIH1</accession>
<dbReference type="AlphaFoldDB" id="A0AAP0GIH1"/>
<reference evidence="1 2" key="1">
    <citation type="submission" date="2024-04" db="EMBL/GenBank/DDBJ databases">
        <title>The reference genome of an endangered Asteraceae, Deinandra increscens subsp. villosa, native to the Central Coast of California.</title>
        <authorList>
            <person name="Guilliams M."/>
            <person name="Hasenstab-Lehman K."/>
            <person name="Meyer R."/>
            <person name="Mcevoy S."/>
        </authorList>
    </citation>
    <scope>NUCLEOTIDE SEQUENCE [LARGE SCALE GENOMIC DNA]</scope>
    <source>
        <tissue evidence="1">Leaf</tissue>
    </source>
</reference>
<comment type="caution">
    <text evidence="1">The sequence shown here is derived from an EMBL/GenBank/DDBJ whole genome shotgun (WGS) entry which is preliminary data.</text>
</comment>
<keyword evidence="2" id="KW-1185">Reference proteome</keyword>
<gene>
    <name evidence="1" type="ORF">SSX86_031204</name>
</gene>